<dbReference type="Proteomes" id="UP001152173">
    <property type="component" value="Unassembled WGS sequence"/>
</dbReference>
<evidence type="ECO:0000313" key="1">
    <source>
        <dbReference type="EMBL" id="MCZ8537814.1"/>
    </source>
</evidence>
<gene>
    <name evidence="1" type="ORF">M9R32_11525</name>
</gene>
<comment type="caution">
    <text evidence="1">The sequence shown here is derived from an EMBL/GenBank/DDBJ whole genome shotgun (WGS) entry which is preliminary data.</text>
</comment>
<proteinExistence type="predicted"/>
<protein>
    <submittedName>
        <fullName evidence="1">AAA family ATPase</fullName>
    </submittedName>
</protein>
<dbReference type="RefSeq" id="WP_269926883.1">
    <property type="nucleotide sequence ID" value="NZ_JAMKBJ010000009.1"/>
</dbReference>
<dbReference type="SUPFAM" id="SSF52540">
    <property type="entry name" value="P-loop containing nucleoside triphosphate hydrolases"/>
    <property type="match status" value="1"/>
</dbReference>
<dbReference type="InterPro" id="IPR027417">
    <property type="entry name" value="P-loop_NTPase"/>
</dbReference>
<dbReference type="Gene3D" id="3.40.50.300">
    <property type="entry name" value="P-loop containing nucleotide triphosphate hydrolases"/>
    <property type="match status" value="1"/>
</dbReference>
<evidence type="ECO:0000313" key="2">
    <source>
        <dbReference type="Proteomes" id="UP001152173"/>
    </source>
</evidence>
<accession>A0A9X3LIV8</accession>
<sequence>MKFIIIVGPQAVGKMTVGHELEKITDLKLFHNHLTIELVHPFFDYGTEAGNRLVKSFRQQMFEEFAVSDLYGVIFTFVWRFDVQVDWDYVEKTSQIFESKGVEVYIVELQADLDERLERNKSPHRLEHKPTKRDIVWSEEHLKSVANKFRLNSFDGEVTRKNYIKINNTNLTAAETAKLIQERFDL</sequence>
<keyword evidence="2" id="KW-1185">Reference proteome</keyword>
<organism evidence="1 2">
    <name type="scientific">Paenisporosarcina quisquiliarum</name>
    <dbReference type="NCBI Taxonomy" id="365346"/>
    <lineage>
        <taxon>Bacteria</taxon>
        <taxon>Bacillati</taxon>
        <taxon>Bacillota</taxon>
        <taxon>Bacilli</taxon>
        <taxon>Bacillales</taxon>
        <taxon>Caryophanaceae</taxon>
        <taxon>Paenisporosarcina</taxon>
    </lineage>
</organism>
<reference evidence="1" key="1">
    <citation type="submission" date="2022-05" db="EMBL/GenBank/DDBJ databases">
        <authorList>
            <person name="Colautti A."/>
            <person name="Iacumin L."/>
        </authorList>
    </citation>
    <scope>NUCLEOTIDE SEQUENCE</scope>
    <source>
        <strain evidence="1">SK 55</strain>
    </source>
</reference>
<dbReference type="EMBL" id="JAMKBJ010000009">
    <property type="protein sequence ID" value="MCZ8537814.1"/>
    <property type="molecule type" value="Genomic_DNA"/>
</dbReference>
<name>A0A9X3LIV8_9BACL</name>
<dbReference type="AlphaFoldDB" id="A0A9X3LIV8"/>